<dbReference type="EMBL" id="MPPL01000001">
    <property type="protein sequence ID" value="OKS86719.1"/>
    <property type="molecule type" value="Genomic_DNA"/>
</dbReference>
<protein>
    <recommendedName>
        <fullName evidence="2">Amidohydrolase-related domain-containing protein</fullName>
    </recommendedName>
</protein>
<dbReference type="PANTHER" id="PTHR21240">
    <property type="entry name" value="2-AMINO-3-CARBOXYLMUCONATE-6-SEMIALDEHYDE DECARBOXYLASE"/>
    <property type="match status" value="1"/>
</dbReference>
<dbReference type="SUPFAM" id="SSF51556">
    <property type="entry name" value="Metallo-dependent hydrolases"/>
    <property type="match status" value="1"/>
</dbReference>
<evidence type="ECO:0000313" key="3">
    <source>
        <dbReference type="EMBL" id="OKS86719.1"/>
    </source>
</evidence>
<evidence type="ECO:0000313" key="4">
    <source>
        <dbReference type="Proteomes" id="UP000186720"/>
    </source>
</evidence>
<keyword evidence="1" id="KW-0456">Lyase</keyword>
<dbReference type="PANTHER" id="PTHR21240:SF28">
    <property type="entry name" value="ISO-OROTATE DECARBOXYLASE (EUROFUNG)"/>
    <property type="match status" value="1"/>
</dbReference>
<evidence type="ECO:0000256" key="1">
    <source>
        <dbReference type="ARBA" id="ARBA00023239"/>
    </source>
</evidence>
<evidence type="ECO:0000259" key="2">
    <source>
        <dbReference type="Pfam" id="PF04909"/>
    </source>
</evidence>
<dbReference type="GO" id="GO:0016787">
    <property type="term" value="F:hydrolase activity"/>
    <property type="evidence" value="ECO:0007669"/>
    <property type="project" value="InterPro"/>
</dbReference>
<dbReference type="GO" id="GO:0016831">
    <property type="term" value="F:carboxy-lyase activity"/>
    <property type="evidence" value="ECO:0007669"/>
    <property type="project" value="InterPro"/>
</dbReference>
<proteinExistence type="predicted"/>
<gene>
    <name evidence="3" type="ORF">RG47T_2176</name>
</gene>
<name>A0A1Q5ZY97_9SPHI</name>
<accession>A0A1Q5ZY97</accession>
<dbReference type="AlphaFoldDB" id="A0A1Q5ZY97"/>
<comment type="caution">
    <text evidence="3">The sequence shown here is derived from an EMBL/GenBank/DDBJ whole genome shotgun (WGS) entry which is preliminary data.</text>
</comment>
<dbReference type="InterPro" id="IPR032465">
    <property type="entry name" value="ACMSD"/>
</dbReference>
<keyword evidence="4" id="KW-1185">Reference proteome</keyword>
<feature type="domain" description="Amidohydrolase-related" evidence="2">
    <location>
        <begin position="87"/>
        <end position="327"/>
    </location>
</feature>
<dbReference type="STRING" id="1302689.RG47T_2176"/>
<dbReference type="Proteomes" id="UP000186720">
    <property type="component" value="Unassembled WGS sequence"/>
</dbReference>
<reference evidence="3 4" key="1">
    <citation type="submission" date="2016-11" db="EMBL/GenBank/DDBJ databases">
        <title>Whole Genome Sequencing of Mucilaginibacter polytrichastri RG4-7(T) isolated from the moss sample.</title>
        <authorList>
            <person name="Li Y."/>
        </authorList>
    </citation>
    <scope>NUCLEOTIDE SEQUENCE [LARGE SCALE GENOMIC DNA]</scope>
    <source>
        <strain evidence="3 4">RG4-7</strain>
    </source>
</reference>
<dbReference type="InterPro" id="IPR006680">
    <property type="entry name" value="Amidohydro-rel"/>
</dbReference>
<dbReference type="Gene3D" id="3.20.20.140">
    <property type="entry name" value="Metal-dependent hydrolases"/>
    <property type="match status" value="1"/>
</dbReference>
<organism evidence="3 4">
    <name type="scientific">Mucilaginibacter polytrichastri</name>
    <dbReference type="NCBI Taxonomy" id="1302689"/>
    <lineage>
        <taxon>Bacteria</taxon>
        <taxon>Pseudomonadati</taxon>
        <taxon>Bacteroidota</taxon>
        <taxon>Sphingobacteriia</taxon>
        <taxon>Sphingobacteriales</taxon>
        <taxon>Sphingobacteriaceae</taxon>
        <taxon>Mucilaginibacter</taxon>
    </lineage>
</organism>
<dbReference type="InterPro" id="IPR032466">
    <property type="entry name" value="Metal_Hydrolase"/>
</dbReference>
<dbReference type="GO" id="GO:0019748">
    <property type="term" value="P:secondary metabolic process"/>
    <property type="evidence" value="ECO:0007669"/>
    <property type="project" value="TreeGrafter"/>
</dbReference>
<dbReference type="Pfam" id="PF04909">
    <property type="entry name" value="Amidohydro_2"/>
    <property type="match status" value="1"/>
</dbReference>
<sequence>MTIIFLMFIAIGLNAQQLKRPLPIIDMHLHAISINDFGTPPLKIGAPFDNWGANDPKNNFADVFLQEQKTGSWSDHSITSPKTDDELEQATIAILRKRNIYGVLSGSLDRVRKWKAAEPKHIINGVYWDFSHIKSEKLDADSLRRLFKTGEFKVFSEVAIQYEGILPSDTVFEPYLKMAEDLDVPLGIHIGPGPPGASYQGAPNYRARMHSPLVLEEALIRHPKLRLYAMHAGWPMIDDMIAMLYTYPQLYVDLGVIDYIIPQKEFYQYLKRLVDAGFEKRIMYGSDQMIWPGAMEKSIENIESAPFLTKEQKRDIFFNNAARFLRLSKQQISEMSR</sequence>
<dbReference type="GO" id="GO:0005737">
    <property type="term" value="C:cytoplasm"/>
    <property type="evidence" value="ECO:0007669"/>
    <property type="project" value="TreeGrafter"/>
</dbReference>